<organism evidence="3 4">
    <name type="scientific">Pelagerythrobacter marensis</name>
    <dbReference type="NCBI Taxonomy" id="543877"/>
    <lineage>
        <taxon>Bacteria</taxon>
        <taxon>Pseudomonadati</taxon>
        <taxon>Pseudomonadota</taxon>
        <taxon>Alphaproteobacteria</taxon>
        <taxon>Sphingomonadales</taxon>
        <taxon>Erythrobacteraceae</taxon>
        <taxon>Pelagerythrobacter</taxon>
    </lineage>
</organism>
<dbReference type="EMBL" id="CP011805">
    <property type="protein sequence ID" value="AKM07702.1"/>
    <property type="molecule type" value="Genomic_DNA"/>
</dbReference>
<accession>A0A0G3X928</accession>
<gene>
    <name evidence="3" type="ORF">AM2010_1635</name>
</gene>
<sequence length="114" mass="13040" precursor="true">MNTKFLLPLLALGVAGSATAALPALDEERLARAEESRILTSPIAGIENNLWFDYRLDITEAQKELASDLRRASDLEDQRDAWEEYARELKHEREDYIHDMAKRGYRQGTVYIDG</sequence>
<reference evidence="3 4" key="1">
    <citation type="submission" date="2015-06" db="EMBL/GenBank/DDBJ databases">
        <authorList>
            <person name="Kim K.M."/>
        </authorList>
    </citation>
    <scope>NUCLEOTIDE SEQUENCE [LARGE SCALE GENOMIC DNA]</scope>
    <source>
        <strain evidence="3 4">KCTC 22370</strain>
    </source>
</reference>
<feature type="coiled-coil region" evidence="1">
    <location>
        <begin position="58"/>
        <end position="92"/>
    </location>
</feature>
<dbReference type="AlphaFoldDB" id="A0A0G3X928"/>
<dbReference type="RefSeq" id="WP_047806671.1">
    <property type="nucleotide sequence ID" value="NZ_CP011805.1"/>
</dbReference>
<evidence type="ECO:0000313" key="3">
    <source>
        <dbReference type="EMBL" id="AKM07702.1"/>
    </source>
</evidence>
<dbReference type="Proteomes" id="UP000037643">
    <property type="component" value="Chromosome"/>
</dbReference>
<dbReference type="PATRIC" id="fig|543877.4.peg.1660"/>
<name>A0A0G3X928_9SPHN</name>
<dbReference type="OrthoDB" id="7392123at2"/>
<keyword evidence="4" id="KW-1185">Reference proteome</keyword>
<feature type="signal peptide" evidence="2">
    <location>
        <begin position="1"/>
        <end position="20"/>
    </location>
</feature>
<protein>
    <submittedName>
        <fullName evidence="3">Uncharacterized protein</fullName>
    </submittedName>
</protein>
<evidence type="ECO:0000313" key="4">
    <source>
        <dbReference type="Proteomes" id="UP000037643"/>
    </source>
</evidence>
<keyword evidence="2" id="KW-0732">Signal</keyword>
<evidence type="ECO:0000256" key="1">
    <source>
        <dbReference type="SAM" id="Coils"/>
    </source>
</evidence>
<feature type="chain" id="PRO_5002562598" evidence="2">
    <location>
        <begin position="21"/>
        <end position="114"/>
    </location>
</feature>
<evidence type="ECO:0000256" key="2">
    <source>
        <dbReference type="SAM" id="SignalP"/>
    </source>
</evidence>
<proteinExistence type="predicted"/>
<keyword evidence="1" id="KW-0175">Coiled coil</keyword>
<dbReference type="STRING" id="543877.AM2010_1635"/>
<dbReference type="KEGG" id="amx:AM2010_1635"/>